<dbReference type="Pfam" id="PF05239">
    <property type="entry name" value="PRC"/>
    <property type="match status" value="2"/>
</dbReference>
<dbReference type="EMBL" id="JALAZD010000003">
    <property type="protein sequence ID" value="MCI0128872.1"/>
    <property type="molecule type" value="Genomic_DNA"/>
</dbReference>
<dbReference type="Gene3D" id="2.30.30.240">
    <property type="entry name" value="PRC-barrel domain"/>
    <property type="match status" value="2"/>
</dbReference>
<comment type="caution">
    <text evidence="4">The sequence shown here is derived from an EMBL/GenBank/DDBJ whole genome shotgun (WGS) entry which is preliminary data.</text>
</comment>
<reference evidence="4" key="1">
    <citation type="submission" date="2022-03" db="EMBL/GenBank/DDBJ databases">
        <title>The complete genome sequence of a Methyloterrigena soli.</title>
        <authorList>
            <person name="Zi Z."/>
        </authorList>
    </citation>
    <scope>NUCLEOTIDE SEQUENCE</scope>
    <source>
        <strain evidence="4">M48</strain>
    </source>
</reference>
<keyword evidence="5" id="KW-1185">Reference proteome</keyword>
<dbReference type="Proteomes" id="UP001156140">
    <property type="component" value="Unassembled WGS sequence"/>
</dbReference>
<feature type="chain" id="PRO_5041207281" evidence="2">
    <location>
        <begin position="23"/>
        <end position="312"/>
    </location>
</feature>
<proteinExistence type="predicted"/>
<name>A0AA41QPZ0_9HYPH</name>
<evidence type="ECO:0000313" key="4">
    <source>
        <dbReference type="EMBL" id="MCI0128872.1"/>
    </source>
</evidence>
<protein>
    <submittedName>
        <fullName evidence="4">PRC-barrel domain-containing protein</fullName>
    </submittedName>
</protein>
<organism evidence="4 5">
    <name type="scientific">Paradevosia shaoguanensis</name>
    <dbReference type="NCBI Taxonomy" id="1335043"/>
    <lineage>
        <taxon>Bacteria</taxon>
        <taxon>Pseudomonadati</taxon>
        <taxon>Pseudomonadota</taxon>
        <taxon>Alphaproteobacteria</taxon>
        <taxon>Hyphomicrobiales</taxon>
        <taxon>Devosiaceae</taxon>
        <taxon>Paradevosia</taxon>
    </lineage>
</organism>
<evidence type="ECO:0000256" key="1">
    <source>
        <dbReference type="SAM" id="MobiDB-lite"/>
    </source>
</evidence>
<dbReference type="AlphaFoldDB" id="A0AA41QPZ0"/>
<feature type="compositionally biased region" description="Polar residues" evidence="1">
    <location>
        <begin position="177"/>
        <end position="187"/>
    </location>
</feature>
<dbReference type="SUPFAM" id="SSF50346">
    <property type="entry name" value="PRC-barrel domain"/>
    <property type="match status" value="2"/>
</dbReference>
<feature type="signal peptide" evidence="2">
    <location>
        <begin position="1"/>
        <end position="22"/>
    </location>
</feature>
<accession>A0AA41QPZ0</accession>
<dbReference type="InterPro" id="IPR027275">
    <property type="entry name" value="PRC-brl_dom"/>
</dbReference>
<feature type="region of interest" description="Disordered" evidence="1">
    <location>
        <begin position="172"/>
        <end position="194"/>
    </location>
</feature>
<feature type="domain" description="PRC-barrel" evidence="3">
    <location>
        <begin position="65"/>
        <end position="143"/>
    </location>
</feature>
<evidence type="ECO:0000256" key="2">
    <source>
        <dbReference type="SAM" id="SignalP"/>
    </source>
</evidence>
<dbReference type="RefSeq" id="WP_052151979.1">
    <property type="nucleotide sequence ID" value="NZ_CP068983.1"/>
</dbReference>
<sequence length="312" mass="32483">MFRKALPLFFLAALAAPDLALAQQAAPTSPLDAPVAPNAGMTETQLHRPTTLSEGYRPLTSDHLASLLVGMSVFSGTTDTADLIGAIDDLVVSADGKISAVVLGVGGYLGTGEKSVAIDYAQLQWSKAPDGSDRIVLNVTKDALAAAPAFAWHEDLAEARADVAKQDAEAQAIEPNANDTSNISPDATTDAPETNHIDSANLHPIDAATLTAEDLKGIAVYGINDEAIGTIGDFVVNADGKVDAVIVDVGGFLGLGSKPVAVGFENLAFSVDAGNNRYLFLNVSKQSLEEQPPFDKSTYAADRSAQRLVVQP</sequence>
<evidence type="ECO:0000259" key="3">
    <source>
        <dbReference type="Pfam" id="PF05239"/>
    </source>
</evidence>
<dbReference type="PANTHER" id="PTHR36505">
    <property type="entry name" value="BLR1072 PROTEIN"/>
    <property type="match status" value="1"/>
</dbReference>
<dbReference type="PANTHER" id="PTHR36505:SF1">
    <property type="entry name" value="BLR1072 PROTEIN"/>
    <property type="match status" value="1"/>
</dbReference>
<evidence type="ECO:0000313" key="5">
    <source>
        <dbReference type="Proteomes" id="UP001156140"/>
    </source>
</evidence>
<dbReference type="InterPro" id="IPR011033">
    <property type="entry name" value="PRC_barrel-like_sf"/>
</dbReference>
<feature type="domain" description="PRC-barrel" evidence="3">
    <location>
        <begin position="212"/>
        <end position="279"/>
    </location>
</feature>
<gene>
    <name evidence="4" type="ORF">ML536_18720</name>
</gene>
<keyword evidence="2" id="KW-0732">Signal</keyword>